<evidence type="ECO:0000256" key="1">
    <source>
        <dbReference type="SAM" id="Phobius"/>
    </source>
</evidence>
<dbReference type="Proteomes" id="UP000306509">
    <property type="component" value="Unassembled WGS sequence"/>
</dbReference>
<keyword evidence="1" id="KW-0472">Membrane</keyword>
<evidence type="ECO:0000313" key="3">
    <source>
        <dbReference type="EMBL" id="TLC99358.1"/>
    </source>
</evidence>
<sequence length="225" mass="24324" precursor="true">MKQKMAVILVVCMLLMTGMQVNASGIIHSVSTGIGGIVSASSDRGTVSLSDKFDDPEIQSEVDKINENLNKNLAEALGKDELELYNSKTKVISLEKLSDYKFLTKISNLTIQADPMPSSENPVSIDLVCNSITSNIQVYVLHKCEEHGWELLDTTTNGNIASAVFHSASPVALVYQEKEQGKSEETGVSPKTGENGSELIAVIAAIIFMGLGTYAVFRSKKSSQY</sequence>
<keyword evidence="1" id="KW-0812">Transmembrane</keyword>
<accession>A0A4U8Q4M0</accession>
<keyword evidence="2" id="KW-0732">Signal</keyword>
<evidence type="ECO:0000313" key="4">
    <source>
        <dbReference type="Proteomes" id="UP000306509"/>
    </source>
</evidence>
<evidence type="ECO:0000256" key="2">
    <source>
        <dbReference type="SAM" id="SignalP"/>
    </source>
</evidence>
<feature type="signal peptide" evidence="2">
    <location>
        <begin position="1"/>
        <end position="23"/>
    </location>
</feature>
<feature type="transmembrane region" description="Helical" evidence="1">
    <location>
        <begin position="199"/>
        <end position="217"/>
    </location>
</feature>
<proteinExistence type="predicted"/>
<dbReference type="STRING" id="180332.GCA_000797495_01017"/>
<keyword evidence="4" id="KW-1185">Reference proteome</keyword>
<dbReference type="NCBIfam" id="TIGR01167">
    <property type="entry name" value="LPXTG_anchor"/>
    <property type="match status" value="1"/>
</dbReference>
<name>A0A4U8Q4M0_9FIRM</name>
<reference evidence="3 4" key="1">
    <citation type="journal article" date="2019" name="Anaerobe">
        <title>Detection of Robinsoniella peoriensis in multiple bone samples of a trauma patient.</title>
        <authorList>
            <person name="Schrottner P."/>
            <person name="Hartwich K."/>
            <person name="Bunk B."/>
            <person name="Schober I."/>
            <person name="Helbig S."/>
            <person name="Rudolph W.W."/>
            <person name="Gunzer F."/>
        </authorList>
    </citation>
    <scope>NUCLEOTIDE SEQUENCE [LARGE SCALE GENOMIC DNA]</scope>
    <source>
        <strain evidence="3 4">DSM 106044</strain>
    </source>
</reference>
<protein>
    <recommendedName>
        <fullName evidence="5">Gram-positive cocci surface proteins LPxTG domain-containing protein</fullName>
    </recommendedName>
</protein>
<gene>
    <name evidence="3" type="ORF">DSM106044_03809</name>
</gene>
<keyword evidence="1" id="KW-1133">Transmembrane helix</keyword>
<comment type="caution">
    <text evidence="3">The sequence shown here is derived from an EMBL/GenBank/DDBJ whole genome shotgun (WGS) entry which is preliminary data.</text>
</comment>
<dbReference type="RefSeq" id="WP_027292654.1">
    <property type="nucleotide sequence ID" value="NZ_QGQD01000070.1"/>
</dbReference>
<feature type="chain" id="PRO_5020929324" description="Gram-positive cocci surface proteins LPxTG domain-containing protein" evidence="2">
    <location>
        <begin position="24"/>
        <end position="225"/>
    </location>
</feature>
<dbReference type="AlphaFoldDB" id="A0A4U8Q4M0"/>
<dbReference type="EMBL" id="QGQD01000070">
    <property type="protein sequence ID" value="TLC99358.1"/>
    <property type="molecule type" value="Genomic_DNA"/>
</dbReference>
<organism evidence="3 4">
    <name type="scientific">Robinsoniella peoriensis</name>
    <dbReference type="NCBI Taxonomy" id="180332"/>
    <lineage>
        <taxon>Bacteria</taxon>
        <taxon>Bacillati</taxon>
        <taxon>Bacillota</taxon>
        <taxon>Clostridia</taxon>
        <taxon>Lachnospirales</taxon>
        <taxon>Lachnospiraceae</taxon>
        <taxon>Robinsoniella</taxon>
    </lineage>
</organism>
<evidence type="ECO:0008006" key="5">
    <source>
        <dbReference type="Google" id="ProtNLM"/>
    </source>
</evidence>